<organism evidence="2 3">
    <name type="scientific">Sandarakinorhabdus cyanobacteriorum</name>
    <dbReference type="NCBI Taxonomy" id="1981098"/>
    <lineage>
        <taxon>Bacteria</taxon>
        <taxon>Pseudomonadati</taxon>
        <taxon>Pseudomonadota</taxon>
        <taxon>Alphaproteobacteria</taxon>
        <taxon>Sphingomonadales</taxon>
        <taxon>Sphingosinicellaceae</taxon>
        <taxon>Sandarakinorhabdus</taxon>
    </lineage>
</organism>
<dbReference type="InterPro" id="IPR051531">
    <property type="entry name" value="N-acetyltransferase"/>
</dbReference>
<dbReference type="InterPro" id="IPR016181">
    <property type="entry name" value="Acyl_CoA_acyltransferase"/>
</dbReference>
<dbReference type="PROSITE" id="PS51186">
    <property type="entry name" value="GNAT"/>
    <property type="match status" value="1"/>
</dbReference>
<dbReference type="AlphaFoldDB" id="A0A255YHX1"/>
<dbReference type="GO" id="GO:0016747">
    <property type="term" value="F:acyltransferase activity, transferring groups other than amino-acyl groups"/>
    <property type="evidence" value="ECO:0007669"/>
    <property type="project" value="InterPro"/>
</dbReference>
<sequence length="239" mass="27245">MTILPNMRNHRWGRFRSCPLAGRLIMDCRSSIFLQGKPQQACRTVAGLQRNCKTADRKARQRKGRAAMSEWEISTDRLFIRPMRVAEAREWHIIRASAPYDPVTRSMDESVAMIAAMQARAAPDSDGWQQFSILAKDGSMIGDLGIRFSPPFNATAEIGFAVDVAQRGKGIASEAVGAMVRLLFHRGRRRVMAVTDVRNRAAQRVLERNWFRLEGRFVESWRDGNQWFDELSYARLVSD</sequence>
<proteinExistence type="predicted"/>
<reference evidence="2 3" key="1">
    <citation type="submission" date="2017-07" db="EMBL/GenBank/DDBJ databases">
        <title>Sandarakinorhabdus cyanobacteriorum sp. nov., a novel bacterium isolated from cyanobacterial aggregates in a eutrophic lake.</title>
        <authorList>
            <person name="Cai H."/>
        </authorList>
    </citation>
    <scope>NUCLEOTIDE SEQUENCE [LARGE SCALE GENOMIC DNA]</scope>
    <source>
        <strain evidence="2 3">TH057</strain>
    </source>
</reference>
<dbReference type="InterPro" id="IPR000182">
    <property type="entry name" value="GNAT_dom"/>
</dbReference>
<accession>A0A255YHX1</accession>
<dbReference type="OrthoDB" id="9804153at2"/>
<name>A0A255YHX1_9SPHN</name>
<dbReference type="CDD" id="cd04301">
    <property type="entry name" value="NAT_SF"/>
    <property type="match status" value="1"/>
</dbReference>
<dbReference type="Proteomes" id="UP000216991">
    <property type="component" value="Unassembled WGS sequence"/>
</dbReference>
<dbReference type="SUPFAM" id="SSF55729">
    <property type="entry name" value="Acyl-CoA N-acyltransferases (Nat)"/>
    <property type="match status" value="1"/>
</dbReference>
<comment type="caution">
    <text evidence="2">The sequence shown here is derived from an EMBL/GenBank/DDBJ whole genome shotgun (WGS) entry which is preliminary data.</text>
</comment>
<dbReference type="Gene3D" id="3.40.630.30">
    <property type="match status" value="1"/>
</dbReference>
<evidence type="ECO:0000259" key="1">
    <source>
        <dbReference type="PROSITE" id="PS51186"/>
    </source>
</evidence>
<dbReference type="Pfam" id="PF13302">
    <property type="entry name" value="Acetyltransf_3"/>
    <property type="match status" value="1"/>
</dbReference>
<dbReference type="PANTHER" id="PTHR43792:SF1">
    <property type="entry name" value="N-ACETYLTRANSFERASE DOMAIN-CONTAINING PROTEIN"/>
    <property type="match status" value="1"/>
</dbReference>
<evidence type="ECO:0000313" key="2">
    <source>
        <dbReference type="EMBL" id="OYQ28846.1"/>
    </source>
</evidence>
<gene>
    <name evidence="2" type="ORF">CHU93_08435</name>
</gene>
<protein>
    <recommendedName>
        <fullName evidence="1">N-acetyltransferase domain-containing protein</fullName>
    </recommendedName>
</protein>
<evidence type="ECO:0000313" key="3">
    <source>
        <dbReference type="Proteomes" id="UP000216991"/>
    </source>
</evidence>
<keyword evidence="3" id="KW-1185">Reference proteome</keyword>
<dbReference type="PANTHER" id="PTHR43792">
    <property type="entry name" value="GNAT FAMILY, PUTATIVE (AFU_ORTHOLOGUE AFUA_3G00765)-RELATED-RELATED"/>
    <property type="match status" value="1"/>
</dbReference>
<dbReference type="EMBL" id="NOXT01000107">
    <property type="protein sequence ID" value="OYQ28846.1"/>
    <property type="molecule type" value="Genomic_DNA"/>
</dbReference>
<feature type="domain" description="N-acetyltransferase" evidence="1">
    <location>
        <begin position="78"/>
        <end position="238"/>
    </location>
</feature>